<dbReference type="Proteomes" id="UP000241690">
    <property type="component" value="Unassembled WGS sequence"/>
</dbReference>
<name>A0A2T3ZXT3_TRIHA</name>
<organism evidence="2 3">
    <name type="scientific">Trichoderma harzianum CBS 226.95</name>
    <dbReference type="NCBI Taxonomy" id="983964"/>
    <lineage>
        <taxon>Eukaryota</taxon>
        <taxon>Fungi</taxon>
        <taxon>Dikarya</taxon>
        <taxon>Ascomycota</taxon>
        <taxon>Pezizomycotina</taxon>
        <taxon>Sordariomycetes</taxon>
        <taxon>Hypocreomycetidae</taxon>
        <taxon>Hypocreales</taxon>
        <taxon>Hypocreaceae</taxon>
        <taxon>Trichoderma</taxon>
    </lineage>
</organism>
<keyword evidence="3" id="KW-1185">Reference proteome</keyword>
<reference evidence="2 3" key="1">
    <citation type="submission" date="2016-07" db="EMBL/GenBank/DDBJ databases">
        <title>Multiple horizontal gene transfer events from other fungi enriched the ability of initially mycotrophic Trichoderma (Ascomycota) to feed on dead plant biomass.</title>
        <authorList>
            <consortium name="DOE Joint Genome Institute"/>
            <person name="Aerts A."/>
            <person name="Atanasova L."/>
            <person name="Chenthamara K."/>
            <person name="Zhang J."/>
            <person name="Grujic M."/>
            <person name="Henrissat B."/>
            <person name="Kuo A."/>
            <person name="Salamov A."/>
            <person name="Lipzen A."/>
            <person name="Labutti K."/>
            <person name="Barry K."/>
            <person name="Miao Y."/>
            <person name="Rahimi M.J."/>
            <person name="Shen Q."/>
            <person name="Grigoriev I.V."/>
            <person name="Kubicek C.P."/>
            <person name="Druzhinina I.S."/>
        </authorList>
    </citation>
    <scope>NUCLEOTIDE SEQUENCE [LARGE SCALE GENOMIC DNA]</scope>
    <source>
        <strain evidence="2 3">CBS 226.95</strain>
    </source>
</reference>
<evidence type="ECO:0000313" key="2">
    <source>
        <dbReference type="EMBL" id="PTB49617.1"/>
    </source>
</evidence>
<keyword evidence="1" id="KW-1133">Transmembrane helix</keyword>
<proteinExistence type="predicted"/>
<protein>
    <submittedName>
        <fullName evidence="2">Uncharacterized protein</fullName>
    </submittedName>
</protein>
<dbReference type="EMBL" id="KZ679691">
    <property type="protein sequence ID" value="PTB49617.1"/>
    <property type="molecule type" value="Genomic_DNA"/>
</dbReference>
<feature type="transmembrane region" description="Helical" evidence="1">
    <location>
        <begin position="476"/>
        <end position="499"/>
    </location>
</feature>
<feature type="transmembrane region" description="Helical" evidence="1">
    <location>
        <begin position="519"/>
        <end position="537"/>
    </location>
</feature>
<dbReference type="STRING" id="983964.A0A2T3ZXT3"/>
<accession>A0A2T3ZXT3</accession>
<feature type="transmembrane region" description="Helical" evidence="1">
    <location>
        <begin position="214"/>
        <end position="235"/>
    </location>
</feature>
<dbReference type="RefSeq" id="XP_024769294.1">
    <property type="nucleotide sequence ID" value="XM_024912262.1"/>
</dbReference>
<dbReference type="GeneID" id="36620821"/>
<keyword evidence="1" id="KW-0472">Membrane</keyword>
<gene>
    <name evidence="2" type="ORF">M431DRAFT_125958</name>
</gene>
<feature type="transmembrane region" description="Helical" evidence="1">
    <location>
        <begin position="353"/>
        <end position="374"/>
    </location>
</feature>
<evidence type="ECO:0000256" key="1">
    <source>
        <dbReference type="SAM" id="Phobius"/>
    </source>
</evidence>
<sequence length="568" mass="64536">MEQYDGLVTFFPDSKFLLNQSFQTDSDRVWEWYATSNKFLYVQSGLNKLPTTNRLILGTTVNSNDDSEILPYPSILNLYAGGCKNSRTGEVNCTAACGDVKLLFQDWQTRWNCLTLANMAINKPHPHHFNDTNNVGDTAKALDHLAVTNLIEFDAVGVLKRFHDCAGESWLKEEPIRNFSTFANSSHSPDLRRWGTYISQVCRFKSESQNDNDLAGPGVIASYFVLILLVFYAWACIRILHMARSIDSLARLTIYGGKIYSLITFQRSRLAKRLKHSTSVFVIEIQEAQCFFILAIQIGLIYANIRPTEDFGTDDWSGVIRSRTTMNHLTVIAALTLLLNQVTLHQLQLDSLYSFALCTTVFIMSYGASTASILENMDIDTIYRMSADGDNEKCGGFASLDDLCDGPYFIGTLYEFTPRFVMKICFTGLCLLWAKKIWKEAAGTLWLRNYAEKVSGRESLMLLYVIQLGRFLTDTFLFAFEIIIVVHMWSNFFMLFGIWDDVGSFDEMNDWPIGQVISALVWAPVVSKYVYLLIFGVERAFSIRISQAFAVVRKPRQPSDQEHQTDES</sequence>
<evidence type="ECO:0000313" key="3">
    <source>
        <dbReference type="Proteomes" id="UP000241690"/>
    </source>
</evidence>
<dbReference type="AlphaFoldDB" id="A0A2T3ZXT3"/>
<keyword evidence="1" id="KW-0812">Transmembrane</keyword>